<keyword evidence="4" id="KW-0560">Oxidoreductase</keyword>
<evidence type="ECO:0000256" key="2">
    <source>
        <dbReference type="NCBIfam" id="TIGR03195"/>
    </source>
</evidence>
<dbReference type="PROSITE" id="PS51387">
    <property type="entry name" value="FAD_PCMH"/>
    <property type="match status" value="1"/>
</dbReference>
<dbReference type="InterPro" id="IPR036683">
    <property type="entry name" value="CO_DH_flav_C_dom_sf"/>
</dbReference>
<dbReference type="Pfam" id="PF00941">
    <property type="entry name" value="FAD_binding_5"/>
    <property type="match status" value="1"/>
</dbReference>
<dbReference type="EMBL" id="CP028339">
    <property type="protein sequence ID" value="AVR88437.1"/>
    <property type="molecule type" value="Genomic_DNA"/>
</dbReference>
<evidence type="ECO:0000256" key="1">
    <source>
        <dbReference type="ARBA" id="ARBA00022827"/>
    </source>
</evidence>
<dbReference type="PANTHER" id="PTHR42659:SF9">
    <property type="entry name" value="XANTHINE DEHYDROGENASE FAD-BINDING SUBUNIT XDHB-RELATED"/>
    <property type="match status" value="1"/>
</dbReference>
<dbReference type="InterPro" id="IPR005107">
    <property type="entry name" value="CO_DH_flav_C"/>
</dbReference>
<dbReference type="EC" id="1.1.7.1" evidence="2"/>
<dbReference type="InterPro" id="IPR002346">
    <property type="entry name" value="Mopterin_DH_FAD-bd"/>
</dbReference>
<keyword evidence="1" id="KW-0274">FAD</keyword>
<organism evidence="4 5">
    <name type="scientific">Thauera aromatica K172</name>
    <dbReference type="NCBI Taxonomy" id="44139"/>
    <lineage>
        <taxon>Bacteria</taxon>
        <taxon>Pseudomonadati</taxon>
        <taxon>Pseudomonadota</taxon>
        <taxon>Betaproteobacteria</taxon>
        <taxon>Rhodocyclales</taxon>
        <taxon>Zoogloeaceae</taxon>
        <taxon>Thauera</taxon>
    </lineage>
</organism>
<reference evidence="4 5" key="1">
    <citation type="submission" date="2018-03" db="EMBL/GenBank/DDBJ databases">
        <title>Complete genome sequence of Thauera aromatica, a model organism for studying aromatic compound degradation under denitrifying conditions.</title>
        <authorList>
            <person name="Lo H.-Y."/>
            <person name="Goris T."/>
            <person name="Boll M."/>
            <person name="Mueller J.A."/>
        </authorList>
    </citation>
    <scope>NUCLEOTIDE SEQUENCE [LARGE SCALE GENOMIC DNA]</scope>
    <source>
        <strain evidence="4 5">K172</strain>
    </source>
</reference>
<dbReference type="GO" id="GO:0018525">
    <property type="term" value="F:4-hydroxybenzoyl-CoA reductase activity"/>
    <property type="evidence" value="ECO:0007669"/>
    <property type="project" value="UniProtKB-EC"/>
</dbReference>
<evidence type="ECO:0000313" key="5">
    <source>
        <dbReference type="Proteomes" id="UP000241885"/>
    </source>
</evidence>
<dbReference type="OrthoDB" id="9814706at2"/>
<dbReference type="SUPFAM" id="SSF56176">
    <property type="entry name" value="FAD-binding/transporter-associated domain-like"/>
    <property type="match status" value="1"/>
</dbReference>
<dbReference type="AlphaFoldDB" id="A0A2R4BM78"/>
<dbReference type="InterPro" id="IPR051312">
    <property type="entry name" value="Diverse_Substr_Oxidored"/>
</dbReference>
<keyword evidence="1" id="KW-0285">Flavoprotein</keyword>
<dbReference type="PANTHER" id="PTHR42659">
    <property type="entry name" value="XANTHINE DEHYDROGENASE SUBUNIT C-RELATED"/>
    <property type="match status" value="1"/>
</dbReference>
<dbReference type="Gene3D" id="3.30.390.50">
    <property type="entry name" value="CO dehydrogenase flavoprotein, C-terminal domain"/>
    <property type="match status" value="1"/>
</dbReference>
<dbReference type="RefSeq" id="WP_107220686.1">
    <property type="nucleotide sequence ID" value="NZ_CP028339.1"/>
</dbReference>
<dbReference type="Gene3D" id="3.30.43.10">
    <property type="entry name" value="Uridine Diphospho-n-acetylenolpyruvylglucosamine Reductase, domain 2"/>
    <property type="match status" value="1"/>
</dbReference>
<dbReference type="SMART" id="SM01092">
    <property type="entry name" value="CO_deh_flav_C"/>
    <property type="match status" value="1"/>
</dbReference>
<dbReference type="InterPro" id="IPR016169">
    <property type="entry name" value="FAD-bd_PCMH_sub2"/>
</dbReference>
<sequence length="324" mass="34374">MNILTDFRTHRPATLADAVNALAAEATLPLGAGTDLLPNLRRGLGHPAALVDLTGIDGLATISTLADGSLRIGAGATLEAIAEHDAIRTTWPALAQAAESVAGPTHRAAATLGGNLCQDTRCTFYNQSEWWRSGNGYCLKYKGDKCHVIVKSDRCYATYHGDVAPALMVLDARAEIVGPAGKRTVPVAQLFRESGAEHLTLEKGELLAAIEVPPTGAWSAAYSKVRIRDAVDFPLAGVAAALQRDGDRIAGLRVAITGSNSAPLMVPVDALLGGNWDDAAAETLAQLVRKTSNVLRTTITGVKYRRRVLLAISRKVVDQLWEAR</sequence>
<dbReference type="GO" id="GO:0071949">
    <property type="term" value="F:FAD binding"/>
    <property type="evidence" value="ECO:0007669"/>
    <property type="project" value="InterPro"/>
</dbReference>
<evidence type="ECO:0000259" key="3">
    <source>
        <dbReference type="PROSITE" id="PS51387"/>
    </source>
</evidence>
<dbReference type="KEGG" id="tak:Tharo_1513"/>
<dbReference type="InterPro" id="IPR016166">
    <property type="entry name" value="FAD-bd_PCMH"/>
</dbReference>
<proteinExistence type="predicted"/>
<dbReference type="SUPFAM" id="SSF55447">
    <property type="entry name" value="CO dehydrogenase flavoprotein C-terminal domain-like"/>
    <property type="match status" value="1"/>
</dbReference>
<protein>
    <recommendedName>
        <fullName evidence="2">4-hydroxybenzoyl-CoA reductase subunit beta</fullName>
        <ecNumber evidence="2">1.1.7.1</ecNumber>
    </recommendedName>
</protein>
<dbReference type="InterPro" id="IPR036318">
    <property type="entry name" value="FAD-bd_PCMH-like_sf"/>
</dbReference>
<dbReference type="InterPro" id="IPR016167">
    <property type="entry name" value="FAD-bd_PCMH_sub1"/>
</dbReference>
<dbReference type="NCBIfam" id="TIGR03195">
    <property type="entry name" value="4hydrxCoA_B"/>
    <property type="match status" value="1"/>
</dbReference>
<dbReference type="Gene3D" id="3.30.465.10">
    <property type="match status" value="2"/>
</dbReference>
<keyword evidence="5" id="KW-1185">Reference proteome</keyword>
<evidence type="ECO:0000313" key="4">
    <source>
        <dbReference type="EMBL" id="AVR88437.1"/>
    </source>
</evidence>
<feature type="domain" description="FAD-binding PCMH-type" evidence="3">
    <location>
        <begin position="2"/>
        <end position="217"/>
    </location>
</feature>
<accession>A0A2R4BM78</accession>
<dbReference type="InterPro" id="IPR017608">
    <property type="entry name" value="4hydrxbenzoyl-CoA_Rdtase_bsu"/>
</dbReference>
<dbReference type="SMR" id="A0A2R4BM78"/>
<name>A0A2R4BM78_THAAR</name>
<dbReference type="Pfam" id="PF03450">
    <property type="entry name" value="CO_deh_flav_C"/>
    <property type="match status" value="1"/>
</dbReference>
<gene>
    <name evidence="4" type="ORF">Tharo_1513</name>
</gene>
<dbReference type="Proteomes" id="UP000241885">
    <property type="component" value="Chromosome"/>
</dbReference>